<name>A0A368ZVE9_9GAMM</name>
<evidence type="ECO:0000313" key="1">
    <source>
        <dbReference type="EMBL" id="RCX00951.1"/>
    </source>
</evidence>
<gene>
    <name evidence="1" type="ORF">DFP77_12027</name>
</gene>
<protein>
    <submittedName>
        <fullName evidence="1">Uncharacterized protein</fullName>
    </submittedName>
</protein>
<proteinExistence type="predicted"/>
<dbReference type="EMBL" id="QPJQ01000020">
    <property type="protein sequence ID" value="RCX00951.1"/>
    <property type="molecule type" value="Genomic_DNA"/>
</dbReference>
<dbReference type="Proteomes" id="UP000253506">
    <property type="component" value="Unassembled WGS sequence"/>
</dbReference>
<comment type="caution">
    <text evidence="1">The sequence shown here is derived from an EMBL/GenBank/DDBJ whole genome shotgun (WGS) entry which is preliminary data.</text>
</comment>
<accession>A0A368ZVE9</accession>
<reference evidence="1 2" key="1">
    <citation type="submission" date="2018-07" db="EMBL/GenBank/DDBJ databases">
        <title>Genomic Encyclopedia of Type Strains, Phase III (KMG-III): the genomes of soil and plant-associated and newly described type strains.</title>
        <authorList>
            <person name="Whitman W."/>
        </authorList>
    </citation>
    <scope>NUCLEOTIDE SEQUENCE [LARGE SCALE GENOMIC DNA]</scope>
    <source>
        <strain evidence="1 2">CECT 7731</strain>
    </source>
</reference>
<dbReference type="RefSeq" id="WP_114412403.1">
    <property type="nucleotide sequence ID" value="NZ_JBQDNF010000022.1"/>
</dbReference>
<dbReference type="AlphaFoldDB" id="A0A368ZVE9"/>
<evidence type="ECO:0000313" key="2">
    <source>
        <dbReference type="Proteomes" id="UP000253506"/>
    </source>
</evidence>
<organism evidence="1 2">
    <name type="scientific">Marinomonas foliarum</name>
    <dbReference type="NCBI Taxonomy" id="491950"/>
    <lineage>
        <taxon>Bacteria</taxon>
        <taxon>Pseudomonadati</taxon>
        <taxon>Pseudomonadota</taxon>
        <taxon>Gammaproteobacteria</taxon>
        <taxon>Oceanospirillales</taxon>
        <taxon>Oceanospirillaceae</taxon>
        <taxon>Marinomonas</taxon>
    </lineage>
</organism>
<sequence>MTDSNVFYKIEASQITRDISFVNEIVLLVQKMMAKLFGMSKQNIGQYLNNIYLEQELIEGSVVRDFFTTATDCKQYRISQHNLDANIAFYYSSAWESMAEVRA</sequence>
<dbReference type="OrthoDB" id="9802752at2"/>